<keyword evidence="1" id="KW-0378">Hydrolase</keyword>
<name>A0A7H4P8M9_9ENTR</name>
<accession>A0A7H4P8M9</accession>
<proteinExistence type="predicted"/>
<evidence type="ECO:0000313" key="2">
    <source>
        <dbReference type="Proteomes" id="UP000254571"/>
    </source>
</evidence>
<reference evidence="1 2" key="1">
    <citation type="submission" date="2018-06" db="EMBL/GenBank/DDBJ databases">
        <authorList>
            <consortium name="Pathogen Informatics"/>
            <person name="Doyle S."/>
        </authorList>
    </citation>
    <scope>NUCLEOTIDE SEQUENCE [LARGE SCALE GENOMIC DNA]</scope>
    <source>
        <strain evidence="1 2">NCTC9149</strain>
    </source>
</reference>
<gene>
    <name evidence="1" type="primary">allC_3</name>
    <name evidence="1" type="ORF">NCTC9149_05262</name>
</gene>
<dbReference type="Proteomes" id="UP000254571">
    <property type="component" value="Unassembled WGS sequence"/>
</dbReference>
<evidence type="ECO:0000313" key="1">
    <source>
        <dbReference type="EMBL" id="STW08794.1"/>
    </source>
</evidence>
<dbReference type="AlphaFoldDB" id="A0A7H4P8M9"/>
<dbReference type="EC" id="3.5.3.-" evidence="1"/>
<sequence length="34" mass="3846">MEIGIEIDLWMDEAPVPMDKTLVARLTALCEKRG</sequence>
<protein>
    <submittedName>
        <fullName evidence="1">Allantoate amidohydrolase</fullName>
        <ecNumber evidence="1">3.5.3.-</ecNumber>
    </submittedName>
</protein>
<dbReference type="EMBL" id="UGMX01000002">
    <property type="protein sequence ID" value="STW08794.1"/>
    <property type="molecule type" value="Genomic_DNA"/>
</dbReference>
<organism evidence="1 2">
    <name type="scientific">Klebsiella grimontii</name>
    <dbReference type="NCBI Taxonomy" id="2058152"/>
    <lineage>
        <taxon>Bacteria</taxon>
        <taxon>Pseudomonadati</taxon>
        <taxon>Pseudomonadota</taxon>
        <taxon>Gammaproteobacteria</taxon>
        <taxon>Enterobacterales</taxon>
        <taxon>Enterobacteriaceae</taxon>
        <taxon>Klebsiella/Raoultella group</taxon>
        <taxon>Klebsiella</taxon>
    </lineage>
</organism>
<comment type="caution">
    <text evidence="1">The sequence shown here is derived from an EMBL/GenBank/DDBJ whole genome shotgun (WGS) entry which is preliminary data.</text>
</comment>
<dbReference type="GO" id="GO:0016787">
    <property type="term" value="F:hydrolase activity"/>
    <property type="evidence" value="ECO:0007669"/>
    <property type="project" value="UniProtKB-KW"/>
</dbReference>